<evidence type="ECO:0000313" key="2">
    <source>
        <dbReference type="Proteomes" id="UP000245802"/>
    </source>
</evidence>
<dbReference type="AlphaFoldDB" id="A0A2Z3H3N5"/>
<reference evidence="1 2" key="1">
    <citation type="submission" date="2018-01" db="EMBL/GenBank/DDBJ databases">
        <title>G. obscuriglobus.</title>
        <authorList>
            <person name="Franke J."/>
            <person name="Blomberg W."/>
            <person name="Selmecki A."/>
        </authorList>
    </citation>
    <scope>NUCLEOTIDE SEQUENCE [LARGE SCALE GENOMIC DNA]</scope>
    <source>
        <strain evidence="1 2">DSM 5831</strain>
    </source>
</reference>
<dbReference type="EMBL" id="CP025958">
    <property type="protein sequence ID" value="AWM35580.1"/>
    <property type="molecule type" value="Genomic_DNA"/>
</dbReference>
<protein>
    <submittedName>
        <fullName evidence="1">Uncharacterized protein</fullName>
    </submittedName>
</protein>
<dbReference type="KEGG" id="gog:C1280_00115"/>
<dbReference type="OrthoDB" id="282517at2"/>
<dbReference type="Proteomes" id="UP000245802">
    <property type="component" value="Chromosome"/>
</dbReference>
<dbReference type="RefSeq" id="WP_010046283.1">
    <property type="nucleotide sequence ID" value="NZ_CP025958.1"/>
</dbReference>
<accession>A0A2Z3H3N5</accession>
<proteinExistence type="predicted"/>
<keyword evidence="2" id="KW-1185">Reference proteome</keyword>
<sequence length="161" mass="18198">MTDDTFLTRFEQCSLNRADWTHEAHVRMAWLYVARSETYRAARMKVRSGIKKLNAAFIAQQNAPCGATRPAEEVAAAEEKPATGFHETITTAFVRLVASRMKPGEKFSGFRKRNPDLFDRKLTALLAHYSPEALFSEQAKTQFVEPDREPLPKPWLAAVAV</sequence>
<gene>
    <name evidence="1" type="ORF">C1280_00115</name>
</gene>
<name>A0A2Z3H3N5_9BACT</name>
<evidence type="ECO:0000313" key="1">
    <source>
        <dbReference type="EMBL" id="AWM35580.1"/>
    </source>
</evidence>
<organism evidence="1 2">
    <name type="scientific">Gemmata obscuriglobus</name>
    <dbReference type="NCBI Taxonomy" id="114"/>
    <lineage>
        <taxon>Bacteria</taxon>
        <taxon>Pseudomonadati</taxon>
        <taxon>Planctomycetota</taxon>
        <taxon>Planctomycetia</taxon>
        <taxon>Gemmatales</taxon>
        <taxon>Gemmataceae</taxon>
        <taxon>Gemmata</taxon>
    </lineage>
</organism>